<organism evidence="1">
    <name type="scientific">Ignisphaera aggregans</name>
    <dbReference type="NCBI Taxonomy" id="334771"/>
    <lineage>
        <taxon>Archaea</taxon>
        <taxon>Thermoproteota</taxon>
        <taxon>Thermoprotei</taxon>
        <taxon>Desulfurococcales</taxon>
        <taxon>Desulfurococcaceae</taxon>
        <taxon>Ignisphaera</taxon>
    </lineage>
</organism>
<name>A0A7C5UWP0_9CREN</name>
<comment type="caution">
    <text evidence="1">The sequence shown here is derived from an EMBL/GenBank/DDBJ whole genome shotgun (WGS) entry which is preliminary data.</text>
</comment>
<protein>
    <submittedName>
        <fullName evidence="1">Uncharacterized protein</fullName>
    </submittedName>
</protein>
<evidence type="ECO:0000313" key="1">
    <source>
        <dbReference type="EMBL" id="HHR96267.1"/>
    </source>
</evidence>
<proteinExistence type="predicted"/>
<gene>
    <name evidence="1" type="ORF">ENL47_05535</name>
</gene>
<dbReference type="EMBL" id="DRUB01000103">
    <property type="protein sequence ID" value="HHR96267.1"/>
    <property type="molecule type" value="Genomic_DNA"/>
</dbReference>
<dbReference type="AlphaFoldDB" id="A0A7C5UWP0"/>
<accession>A0A7C5UWP0</accession>
<sequence length="157" mass="18022">MINSNKDVIRATLKFNGLCNSIAIELCTTILQLQTNQICEVWVKCNKAEELILYVEKALNKGLLLLEVGFTTGHKIKGYALNLKDVFSHGTNYIEVNGEIEFEYYTPLQNWIKNLQTKKLKIDLQKHRAQAHLTKPITTAQLFDTRIRLLKPQKIPP</sequence>
<reference evidence="1" key="1">
    <citation type="journal article" date="2020" name="mSystems">
        <title>Genome- and Community-Level Interaction Insights into Carbon Utilization and Element Cycling Functions of Hydrothermarchaeota in Hydrothermal Sediment.</title>
        <authorList>
            <person name="Zhou Z."/>
            <person name="Liu Y."/>
            <person name="Xu W."/>
            <person name="Pan J."/>
            <person name="Luo Z.H."/>
            <person name="Li M."/>
        </authorList>
    </citation>
    <scope>NUCLEOTIDE SEQUENCE [LARGE SCALE GENOMIC DNA]</scope>
    <source>
        <strain evidence="1">SpSt-1</strain>
    </source>
</reference>